<keyword evidence="3" id="KW-1185">Reference proteome</keyword>
<sequence length="384" mass="43974">MQYTGATLLLMIGEFKRDLRSEVSILKPSLASLIWNADKYYNIMPLELIDMVKGFHPPSSEDRGFLINLTRAQWNNSATTEAMNLLRSYAEPYYEMKCPESNESPTKEGGDESESQSKDDASSNRNKALKKSYCIQFAVRELHNNIYCFVACNLADPEDFTHFIFSKLAEESNDLPKPKLQFRILPVQRICEAKSRIIEQTLLPLLEQTLAKDSYPHRFSLVNRSSFGGEGISFSEAMSLARNCVWAANPNCVQCLKYQDYAVVMNFIGPLFYVGVVREFQRLASYNTLVIRRGVDDRDQKPDSEDDISDDPTLSEEEDRRRKLRIKRKRRAEQLNMSKEVNEAKKQSQEAEGDNQAKVHDEEDDDDGEGEDYNLETLNGDGKH</sequence>
<evidence type="ECO:0000313" key="3">
    <source>
        <dbReference type="Proteomes" id="UP001283361"/>
    </source>
</evidence>
<dbReference type="GO" id="GO:0003723">
    <property type="term" value="F:RNA binding"/>
    <property type="evidence" value="ECO:0007669"/>
    <property type="project" value="InterPro"/>
</dbReference>
<proteinExistence type="predicted"/>
<dbReference type="PANTHER" id="PTHR13452:SF10">
    <property type="entry name" value="THUMP DOMAIN-CONTAINING PROTEIN 1"/>
    <property type="match status" value="1"/>
</dbReference>
<accession>A0AAE0ZGC7</accession>
<evidence type="ECO:0000256" key="1">
    <source>
        <dbReference type="SAM" id="MobiDB-lite"/>
    </source>
</evidence>
<gene>
    <name evidence="2" type="ORF">RRG08_059194</name>
</gene>
<dbReference type="EMBL" id="JAWDGP010004098">
    <property type="protein sequence ID" value="KAK3767862.1"/>
    <property type="molecule type" value="Genomic_DNA"/>
</dbReference>
<name>A0AAE0ZGC7_9GAST</name>
<dbReference type="GO" id="GO:0006400">
    <property type="term" value="P:tRNA modification"/>
    <property type="evidence" value="ECO:0007669"/>
    <property type="project" value="InterPro"/>
</dbReference>
<feature type="region of interest" description="Disordered" evidence="1">
    <location>
        <begin position="297"/>
        <end position="384"/>
    </location>
</feature>
<organism evidence="2 3">
    <name type="scientific">Elysia crispata</name>
    <name type="common">lettuce slug</name>
    <dbReference type="NCBI Taxonomy" id="231223"/>
    <lineage>
        <taxon>Eukaryota</taxon>
        <taxon>Metazoa</taxon>
        <taxon>Spiralia</taxon>
        <taxon>Lophotrochozoa</taxon>
        <taxon>Mollusca</taxon>
        <taxon>Gastropoda</taxon>
        <taxon>Heterobranchia</taxon>
        <taxon>Euthyneura</taxon>
        <taxon>Panpulmonata</taxon>
        <taxon>Sacoglossa</taxon>
        <taxon>Placobranchoidea</taxon>
        <taxon>Plakobranchidae</taxon>
        <taxon>Elysia</taxon>
    </lineage>
</organism>
<dbReference type="InterPro" id="IPR040183">
    <property type="entry name" value="THUMPD1-like"/>
</dbReference>
<feature type="compositionally biased region" description="Basic residues" evidence="1">
    <location>
        <begin position="322"/>
        <end position="331"/>
    </location>
</feature>
<dbReference type="AlphaFoldDB" id="A0AAE0ZGC7"/>
<comment type="caution">
    <text evidence="2">The sequence shown here is derived from an EMBL/GenBank/DDBJ whole genome shotgun (WGS) entry which is preliminary data.</text>
</comment>
<dbReference type="Proteomes" id="UP001283361">
    <property type="component" value="Unassembled WGS sequence"/>
</dbReference>
<reference evidence="2" key="1">
    <citation type="journal article" date="2023" name="G3 (Bethesda)">
        <title>A reference genome for the long-term kleptoplast-retaining sea slug Elysia crispata morphotype clarki.</title>
        <authorList>
            <person name="Eastman K.E."/>
            <person name="Pendleton A.L."/>
            <person name="Shaikh M.A."/>
            <person name="Suttiyut T."/>
            <person name="Ogas R."/>
            <person name="Tomko P."/>
            <person name="Gavelis G."/>
            <person name="Widhalm J.R."/>
            <person name="Wisecaver J.H."/>
        </authorList>
    </citation>
    <scope>NUCLEOTIDE SEQUENCE</scope>
    <source>
        <strain evidence="2">ECLA1</strain>
    </source>
</reference>
<dbReference type="PANTHER" id="PTHR13452">
    <property type="entry name" value="THUMP DOMAIN CONTAINING PROTEIN 1-RELATED"/>
    <property type="match status" value="1"/>
</dbReference>
<feature type="compositionally biased region" description="Basic and acidic residues" evidence="1">
    <location>
        <begin position="97"/>
        <end position="122"/>
    </location>
</feature>
<protein>
    <recommendedName>
        <fullName evidence="4">THUMP domain-containing protein</fullName>
    </recommendedName>
</protein>
<feature type="compositionally biased region" description="Acidic residues" evidence="1">
    <location>
        <begin position="362"/>
        <end position="374"/>
    </location>
</feature>
<feature type="compositionally biased region" description="Basic and acidic residues" evidence="1">
    <location>
        <begin position="340"/>
        <end position="361"/>
    </location>
</feature>
<evidence type="ECO:0000313" key="2">
    <source>
        <dbReference type="EMBL" id="KAK3767862.1"/>
    </source>
</evidence>
<evidence type="ECO:0008006" key="4">
    <source>
        <dbReference type="Google" id="ProtNLM"/>
    </source>
</evidence>
<feature type="region of interest" description="Disordered" evidence="1">
    <location>
        <begin position="97"/>
        <end position="124"/>
    </location>
</feature>
<feature type="compositionally biased region" description="Acidic residues" evidence="1">
    <location>
        <begin position="304"/>
        <end position="317"/>
    </location>
</feature>